<organism evidence="1 2">
    <name type="scientific">Humibacillus xanthopallidus</name>
    <dbReference type="NCBI Taxonomy" id="412689"/>
    <lineage>
        <taxon>Bacteria</taxon>
        <taxon>Bacillati</taxon>
        <taxon>Actinomycetota</taxon>
        <taxon>Actinomycetes</taxon>
        <taxon>Micrococcales</taxon>
        <taxon>Intrasporangiaceae</taxon>
        <taxon>Humibacillus</taxon>
    </lineage>
</organism>
<accession>A0A543HJR9</accession>
<protein>
    <submittedName>
        <fullName evidence="1">Uncharacterized protein</fullName>
    </submittedName>
</protein>
<dbReference type="Proteomes" id="UP000316747">
    <property type="component" value="Unassembled WGS sequence"/>
</dbReference>
<keyword evidence="2" id="KW-1185">Reference proteome</keyword>
<dbReference type="AlphaFoldDB" id="A0A543HJR9"/>
<comment type="caution">
    <text evidence="1">The sequence shown here is derived from an EMBL/GenBank/DDBJ whole genome shotgun (WGS) entry which is preliminary data.</text>
</comment>
<sequence length="106" mass="11520">MAGWMINIELPLHQVQQILESLPEGRVKGFADGFSVTFADGVVAYGSDADPDTGTDIVVKGPADARQWQLYRHLESETPDDVVLWMMNDGAVFVAGRGTTARELGL</sequence>
<dbReference type="OrthoDB" id="4866570at2"/>
<gene>
    <name evidence="1" type="ORF">FBY41_3962</name>
</gene>
<evidence type="ECO:0000313" key="2">
    <source>
        <dbReference type="Proteomes" id="UP000316747"/>
    </source>
</evidence>
<evidence type="ECO:0000313" key="1">
    <source>
        <dbReference type="EMBL" id="TQM58591.1"/>
    </source>
</evidence>
<name>A0A543HJR9_9MICO</name>
<dbReference type="EMBL" id="VFPM01000003">
    <property type="protein sequence ID" value="TQM58591.1"/>
    <property type="molecule type" value="Genomic_DNA"/>
</dbReference>
<reference evidence="1 2" key="1">
    <citation type="submission" date="2019-06" db="EMBL/GenBank/DDBJ databases">
        <title>Genome sequencing of plant associated microbes to promote plant fitness in Sorghum bicolor and Oryza sativa.</title>
        <authorList>
            <person name="Coleman-Derr D."/>
        </authorList>
    </citation>
    <scope>NUCLEOTIDE SEQUENCE [LARGE SCALE GENOMIC DNA]</scope>
    <source>
        <strain evidence="1 2">KV-663</strain>
    </source>
</reference>
<dbReference type="RefSeq" id="WP_141846128.1">
    <property type="nucleotide sequence ID" value="NZ_VFPM01000003.1"/>
</dbReference>
<proteinExistence type="predicted"/>